<reference evidence="5 6" key="1">
    <citation type="submission" date="2023-08" db="EMBL/GenBank/DDBJ databases">
        <authorList>
            <person name="Dale J."/>
        </authorList>
    </citation>
    <scope>NUCLEOTIDE SEQUENCE [LARGE SCALE GENOMIC DNA]</scope>
    <source>
        <strain evidence="5 6">2023EL-00788</strain>
    </source>
</reference>
<comment type="caution">
    <text evidence="5">The sequence shown here is derived from an EMBL/GenBank/DDBJ whole genome shotgun (WGS) entry which is preliminary data.</text>
</comment>
<protein>
    <submittedName>
        <fullName evidence="5">Ig-like domain-containing protein</fullName>
    </submittedName>
</protein>
<feature type="domain" description="Bacterial Ig-like" evidence="3">
    <location>
        <begin position="1366"/>
        <end position="1449"/>
    </location>
</feature>
<dbReference type="Pfam" id="PF17936">
    <property type="entry name" value="Big_6"/>
    <property type="match status" value="6"/>
</dbReference>
<dbReference type="Gene3D" id="2.60.40.10">
    <property type="entry name" value="Immunoglobulins"/>
    <property type="match status" value="16"/>
</dbReference>
<feature type="region of interest" description="Disordered" evidence="1">
    <location>
        <begin position="1679"/>
        <end position="1699"/>
    </location>
</feature>
<feature type="domain" description="Bacterial Ig-like" evidence="3">
    <location>
        <begin position="1061"/>
        <end position="1161"/>
    </location>
</feature>
<gene>
    <name evidence="5" type="ORF">RBJ67_14250</name>
</gene>
<dbReference type="InterPro" id="IPR019960">
    <property type="entry name" value="T1SS_VCA0849"/>
</dbReference>
<keyword evidence="6" id="KW-1185">Reference proteome</keyword>
<dbReference type="NCBIfam" id="TIGR03661">
    <property type="entry name" value="T1SS_VCA0849"/>
    <property type="match status" value="1"/>
</dbReference>
<feature type="domain" description="Bacterial Ig-like" evidence="3">
    <location>
        <begin position="188"/>
        <end position="278"/>
    </location>
</feature>
<dbReference type="NCBIfam" id="TIGR01965">
    <property type="entry name" value="VCBS_repeat"/>
    <property type="match status" value="2"/>
</dbReference>
<feature type="region of interest" description="Disordered" evidence="1">
    <location>
        <begin position="961"/>
        <end position="990"/>
    </location>
</feature>
<feature type="domain" description="Bacterial Ig" evidence="2">
    <location>
        <begin position="2176"/>
        <end position="2256"/>
    </location>
</feature>
<dbReference type="InterPro" id="IPR048051">
    <property type="entry name" value="BapA-like_prefix-like"/>
</dbReference>
<feature type="domain" description="Bacterial Ig-like" evidence="3">
    <location>
        <begin position="1985"/>
        <end position="2068"/>
    </location>
</feature>
<feature type="region of interest" description="Disordered" evidence="1">
    <location>
        <begin position="2032"/>
        <end position="2057"/>
    </location>
</feature>
<feature type="domain" description="Bacterial Ig-like" evidence="3">
    <location>
        <begin position="1470"/>
        <end position="1551"/>
    </location>
</feature>
<dbReference type="Proteomes" id="UP001225042">
    <property type="component" value="Unassembled WGS sequence"/>
</dbReference>
<feature type="domain" description="Bacterial Ig-like" evidence="3">
    <location>
        <begin position="1670"/>
        <end position="1760"/>
    </location>
</feature>
<organism evidence="5 6">
    <name type="scientific">Enterobacter soli</name>
    <dbReference type="NCBI Taxonomy" id="885040"/>
    <lineage>
        <taxon>Bacteria</taxon>
        <taxon>Pseudomonadati</taxon>
        <taxon>Pseudomonadota</taxon>
        <taxon>Gammaproteobacteria</taxon>
        <taxon>Enterobacterales</taxon>
        <taxon>Enterobacteriaceae</taxon>
        <taxon>Enterobacter</taxon>
    </lineage>
</organism>
<evidence type="ECO:0000259" key="2">
    <source>
        <dbReference type="Pfam" id="PF17936"/>
    </source>
</evidence>
<feature type="domain" description="Bacterial Ig" evidence="2">
    <location>
        <begin position="1163"/>
        <end position="1243"/>
    </location>
</feature>
<feature type="domain" description="Bacterial Ig-like" evidence="3">
    <location>
        <begin position="647"/>
        <end position="739"/>
    </location>
</feature>
<dbReference type="RefSeq" id="WP_306700320.1">
    <property type="nucleotide sequence ID" value="NZ_JAVDKS010000005.1"/>
</dbReference>
<feature type="domain" description="Bacterial Ig-like" evidence="3">
    <location>
        <begin position="868"/>
        <end position="948"/>
    </location>
</feature>
<feature type="region of interest" description="Disordered" evidence="1">
    <location>
        <begin position="139"/>
        <end position="209"/>
    </location>
</feature>
<dbReference type="InterPro" id="IPR010221">
    <property type="entry name" value="VCBS_dom"/>
</dbReference>
<feature type="compositionally biased region" description="Low complexity" evidence="1">
    <location>
        <begin position="157"/>
        <end position="185"/>
    </location>
</feature>
<feature type="region of interest" description="Disordered" evidence="1">
    <location>
        <begin position="618"/>
        <end position="641"/>
    </location>
</feature>
<feature type="compositionally biased region" description="Gly residues" evidence="1">
    <location>
        <begin position="139"/>
        <end position="156"/>
    </location>
</feature>
<feature type="domain" description="Bacterial Ig-like" evidence="3">
    <location>
        <begin position="1574"/>
        <end position="1655"/>
    </location>
</feature>
<dbReference type="InterPro" id="IPR013783">
    <property type="entry name" value="Ig-like_fold"/>
</dbReference>
<feature type="domain" description="Bacterial Ig" evidence="2">
    <location>
        <begin position="554"/>
        <end position="634"/>
    </location>
</feature>
<feature type="domain" description="Biofilm-associated protein BapA-like prefix-like" evidence="4">
    <location>
        <begin position="1"/>
        <end position="121"/>
    </location>
</feature>
<feature type="domain" description="Bacterial Ig" evidence="2">
    <location>
        <begin position="469"/>
        <end position="550"/>
    </location>
</feature>
<feature type="domain" description="Bacterial Ig" evidence="2">
    <location>
        <begin position="2363"/>
        <end position="2442"/>
    </location>
</feature>
<feature type="compositionally biased region" description="Polar residues" evidence="1">
    <location>
        <begin position="2032"/>
        <end position="2047"/>
    </location>
</feature>
<feature type="region of interest" description="Disordered" evidence="1">
    <location>
        <begin position="533"/>
        <end position="561"/>
    </location>
</feature>
<evidence type="ECO:0000313" key="6">
    <source>
        <dbReference type="Proteomes" id="UP001225042"/>
    </source>
</evidence>
<dbReference type="NCBIfam" id="NF033510">
    <property type="entry name" value="Ca_tandemer"/>
    <property type="match status" value="22"/>
</dbReference>
<dbReference type="Pfam" id="PF17963">
    <property type="entry name" value="Big_9"/>
    <property type="match status" value="1"/>
</dbReference>
<dbReference type="InterPro" id="IPR041498">
    <property type="entry name" value="Big_6"/>
</dbReference>
<feature type="domain" description="Bacterial Ig-like" evidence="3">
    <location>
        <begin position="2279"/>
        <end position="2361"/>
    </location>
</feature>
<evidence type="ECO:0000259" key="4">
    <source>
        <dbReference type="Pfam" id="PF22783"/>
    </source>
</evidence>
<dbReference type="Pfam" id="PF22783">
    <property type="entry name" value="BapA_N"/>
    <property type="match status" value="1"/>
</dbReference>
<feature type="domain" description="Bacterial Ig-like" evidence="3">
    <location>
        <begin position="1884"/>
        <end position="1966"/>
    </location>
</feature>
<name>A0AAW8HCY0_9ENTR</name>
<dbReference type="Pfam" id="PF19077">
    <property type="entry name" value="Big_13"/>
    <property type="match status" value="16"/>
</dbReference>
<dbReference type="Gene3D" id="3.30.420.430">
    <property type="match status" value="6"/>
</dbReference>
<feature type="domain" description="Bacterial Ig-like" evidence="3">
    <location>
        <begin position="752"/>
        <end position="839"/>
    </location>
</feature>
<feature type="domain" description="Bacterial Ig-like" evidence="3">
    <location>
        <begin position="2083"/>
        <end position="2174"/>
    </location>
</feature>
<dbReference type="NCBIfam" id="NF033677">
    <property type="entry name" value="biofilm_BapA_N"/>
    <property type="match status" value="1"/>
</dbReference>
<dbReference type="InterPro" id="IPR055014">
    <property type="entry name" value="BapA_Bap-like_C"/>
</dbReference>
<feature type="domain" description="Bacterial Ig-like" evidence="3">
    <location>
        <begin position="976"/>
        <end position="1054"/>
    </location>
</feature>
<proteinExistence type="predicted"/>
<evidence type="ECO:0000259" key="3">
    <source>
        <dbReference type="Pfam" id="PF19077"/>
    </source>
</evidence>
<dbReference type="InterPro" id="IPR044016">
    <property type="entry name" value="Big_13"/>
</dbReference>
<evidence type="ECO:0000256" key="1">
    <source>
        <dbReference type="SAM" id="MobiDB-lite"/>
    </source>
</evidence>
<feature type="domain" description="Bacterial Ig-like" evidence="3">
    <location>
        <begin position="1785"/>
        <end position="1861"/>
    </location>
</feature>
<dbReference type="EMBL" id="JAVDKS010000005">
    <property type="protein sequence ID" value="MDQ2257294.1"/>
    <property type="molecule type" value="Genomic_DNA"/>
</dbReference>
<sequence length="3343" mass="335905">MSKISVISKLTGVESTTEGAQVTLTHSSVIKLHLERSDIDHFARSSNDLVITLHSGETITIKNFYVADAQGLSQLVLEEDGGLLWWVDDPAVVHFESIASTDVLLAAAGTESATGGAVWPWVLGGVAAAGGIALAAGGGGGGGGGGSSNGGNGGNPGTDPTDPTTPVDPTDPDTTAPAAPTITGASDDVGSIQGALSRGQSTDDTRPTFSGVAEAGAKVTIYDNGKAIGTVTAGSDGKWQFTPSSDLSEGAHSITSKATDSAGNTGPASPPFTVIIDTTPPATPGVLSASDHTSSSAIPILSGQYTHAGKPVLSGKGDPGDTITLYDKGVKIGETTVDAKGNWSFTPGKALSEGAHSLTLTETDPAGNTSGMSKPLNFIIDTQPPATPVAQINGTGDQVTGTAEAGSIVTIKNSAGTVIGTTTADGTGHFTITLSPALTNGEKISVIATDEAGNPSTPASLNAPDTTPPAIPDGVAVSQDGAHVTGTAEPGSTIIVKGENGQQIGTGTTDNNGHFDVTISPPQKNGELLDVTATDGANNTSQPAHATAPDTTPPAAPTDLDVSSDGTVLTGKAEAGSTVTVTNSTGTVGTALVDDQGNFTITLNPAQNNGETLTARATDPAGNTGDPASTVAPDTTPAQTPEIIGVTDNVADFTGSVANGGITNDNHPTIYGKGEAGTTLDLYTNGNKIGSTVILPDGTWSFPADVHLVEGGNVITAKAVDSKGQESGWSATWSITVDTQAPGTPVISQVIDDAAANTGNITSGQLTNDTTPTFNGTGEAGATINIMENGNIIGTALVAPNGSWTWTPSGASAFTTGTHNLSFVAVDAAGNHSTTAASFVLNLSTVAPGTPTIVNVTDDVGSVKGPVTSGKPTDDTQPLFEGKTDVGSTVAIYDGSKFLGNATVDASGNWSFTPPLPLGEGSHSITAVATNAAGNTTTSSPFNVVVDTIAPDAPSTPVVTVNPDGTDVILPPGQPTRDTTPTLSGTGEKGDVITIYNGSTPLGTAVVDDNGHWSWTPATPLPNGTYNITLTATDKDGAGNESAASHGATIIIDTDPPATPSAPTITDNVDAFTGVIANNGTTNDPRPVLSGTGTAGDVITIYDDYNGTKSPIGTTTVDTNGNWSFQPSTLGQGDHTFSTTAKDEAGNVSASGAPITVTVDTLAPAQPSDISINVQGTTLSGTAEAGSTVEIRDANNNLIGTGTADSNNHFSITLTSPQTSGNNLTVTAEDKAGNTSDPASYQVTGTVQPPTIDTIIDDVGTLVGNVKGSTSDDTLPVLNGTAAAGSTVNLYQDGVLLTSFTLGASQTSWSFQLTTPLSNGTHNFTATATVGSATSDPSATASVTIDPISVGIPVIDAVTDNVPPYTGPLTNGQSTNDNTPTLSGTAGVGDTITVFDNGLPIGIALALANGAWSFTPGTQLDGLHTYTITVTHLGITSLPSDPFAVVIDTTAPAKPTIDTLTDDVPLNVGGIDKNTSTNDTTPTLSGKAEAGSTVTISDNGTVLGTALADVSGNWTFTPSKALGDGQHSFTVVATDPLGNQSTASDNYDITISTTPPAQPTLDAVYDDVLGSVGNLTNGQLTNDNLPTLSGTGSEGNVIHILDNGVQIGTAIVTGGVWSFTPTTALGDGVHNLRIYASDDAGNVSTTTPVFAITVDATAPATPAVTGVLDDVGSITGQIAASGRTDDNRPTLSGTGDAGSTIHIKDGANEIGTAVVTAGGTWTFTPTANLADGLHNLVITATDPAGNTSTGSTTVTFTVDTSAPVAPIISSVIDNVGTTVTLGNGDSTNDTTPSFSGTTEGNALITVYDNGKQIGQIAADGTGSWNYTPAALAEGSHSFTFTATDAVGNVGPASPPYVLVVDLTPPAAPAITQAVDDFGTIQGPLGTGQLTDDAQPLLKGTSEPLATVNIYDGATLIGTANADINGNWSLQLSSNLSETTHSFTARAVDAAGNISNPSAPFLLTVDTTPPAPPVIVTVADDVGPNIGNLTNGQLTDDNKPTLSGTAVAGSVIRIYDGSTLLGSVVATNGSWSFTPTSPLTDGSHTLRATASDPAGNASGDSNTFTLVVDATAPNAPTITSIVDDVGSITGPVTSTIPTNDTQPALNGTAEANSVVKIYDGTTLVGQVTADANGNWSLPQTTTILSDGQHNFTVTATDAAGNTSAASPVTSIVVDTVAPLVPGGLAVVNVGTRVTGTAEAGSTVTITTSGGTVLGTATADGNGNFTATINPPQTSGETLLAFATDKAGNVGLSSPVIAPFTTLPGAPVINTVTDDFGTLKGTLSNGQSTDDTTPTLAGTAQPGSTVTLFNNGVSMGTVTADVNGSWSFTAPALSEGTHTFTATASNGTGTGPVSGSIAVVVDTTAPGIPTGTFNADGSVLTGQAEAGSTVTIRLPDGTTYTTTANASGVFTLTFANKQTEGGTLTLNATDAAGNTSLSGQAIAPNLPLSAANNLDELNFTTTATVTDAQYSDYGLLLVGAVGNVLSLLGNNSAQVTFNIDPGASANISINAYGTGAVLSLLNTMQIVVQHWDATNNVWTTVVDSGNGSTLNLLTLGANGVSLNLTGLSEGQYRVLTYNTSLLATGAYSSLDVDVTQTSAGTIVGTNLNVAGNVITDNDAVSGSDNAPSGTLVTQVTNAQGQTIAINATGTTVVHGLYGDLTISANGTYTYTLTTTSASANGRTENFTYTIAHNGATASAQLVISLGTSSGATVAHATAVDDAASFTFDTSVHAIDNGTSSQGGFTVVGVGLGNVLTLDVLSNLSNPIIYNVDQGTTRTMTLQASVGGVAIGSVFDLYVYKFNAATQTYQQYRYDKSWLTAPLLGGTSGKLTLDLPAGQYLFLLNTASGITALTGYTLNVLEDHVYTVSSTDGSTTGNVMADDILPTGVTATVTEVNGVQVSATGTTTIQGLYGTLTIDSQGNYSYTLKAGTGADKIRTPDTFVYTITDSTGHKDSASLNITPTPHALDAIDDVSKLVTFDATQHIAAWSDTSVGSASWTAALLSTTRASGSGSFTVDPNTALHNVVLHFDIASLLPLGGLGVTWSITLQGASTPIASSSFTGGSTTINLSGLDLDAGTYILNFTGTAGPLGIGGITITPYVTGTSVFLNNFETTAGHLVTGNIYDGTDSQGALDQLASVNTRLSITGYDGHVTTLDPYTTSNASASIVGHYGTLSIGVDGSYTYTLNSGISLATMTSKEVFNYTLTAANGQTDTASLTINLSPQMTSTNHNDIMTGSAYGDTLIYHVLDTTTGAGTGGNGTGDHWTNFSVSQGDKIDIGDLLVGWNGQTSTLGNYVSVTTSGSNTVISIDRDGTGSAYAKTTLVTLDNVQTTFDELVNQHHNIIT</sequence>
<evidence type="ECO:0000313" key="5">
    <source>
        <dbReference type="EMBL" id="MDQ2257294.1"/>
    </source>
</evidence>
<dbReference type="NCBIfam" id="NF045619">
    <property type="entry name" value="adhes_GNV_Cterm"/>
    <property type="match status" value="1"/>
</dbReference>
<feature type="domain" description="Bacterial Ig-like" evidence="3">
    <location>
        <begin position="304"/>
        <end position="382"/>
    </location>
</feature>
<feature type="compositionally biased region" description="Polar residues" evidence="1">
    <location>
        <begin position="976"/>
        <end position="985"/>
    </location>
</feature>
<feature type="domain" description="Bacterial Ig" evidence="2">
    <location>
        <begin position="385"/>
        <end position="465"/>
    </location>
</feature>
<accession>A0AAW8HCY0</accession>